<dbReference type="GO" id="GO:0005524">
    <property type="term" value="F:ATP binding"/>
    <property type="evidence" value="ECO:0007669"/>
    <property type="project" value="UniProtKB-UniRule"/>
</dbReference>
<reference evidence="9" key="1">
    <citation type="submission" date="2021-01" db="EMBL/GenBank/DDBJ databases">
        <authorList>
            <person name="Corre E."/>
            <person name="Pelletier E."/>
            <person name="Niang G."/>
            <person name="Scheremetjew M."/>
            <person name="Finn R."/>
            <person name="Kale V."/>
            <person name="Holt S."/>
            <person name="Cochrane G."/>
            <person name="Meng A."/>
            <person name="Brown T."/>
            <person name="Cohen L."/>
        </authorList>
    </citation>
    <scope>NUCLEOTIDE SEQUENCE</scope>
    <source>
        <strain evidence="9">308</strain>
    </source>
</reference>
<evidence type="ECO:0000256" key="1">
    <source>
        <dbReference type="ARBA" id="ARBA00022527"/>
    </source>
</evidence>
<evidence type="ECO:0000259" key="8">
    <source>
        <dbReference type="PROSITE" id="PS50011"/>
    </source>
</evidence>
<dbReference type="EMBL" id="HBFR01041770">
    <property type="protein sequence ID" value="CAD8903324.1"/>
    <property type="molecule type" value="Transcribed_RNA"/>
</dbReference>
<evidence type="ECO:0000256" key="5">
    <source>
        <dbReference type="ARBA" id="ARBA00022840"/>
    </source>
</evidence>
<accession>A0A7S1BZU9</accession>
<dbReference type="AlphaFoldDB" id="A0A7S1BZU9"/>
<dbReference type="Gene3D" id="3.30.200.20">
    <property type="entry name" value="Phosphorylase Kinase, domain 1"/>
    <property type="match status" value="1"/>
</dbReference>
<feature type="binding site" evidence="6">
    <location>
        <position position="655"/>
    </location>
    <ligand>
        <name>ATP</name>
        <dbReference type="ChEBI" id="CHEBI:30616"/>
    </ligand>
</feature>
<feature type="region of interest" description="Disordered" evidence="7">
    <location>
        <begin position="19"/>
        <end position="46"/>
    </location>
</feature>
<gene>
    <name evidence="9" type="ORF">CHYS00102_LOCUS30543</name>
</gene>
<dbReference type="SUPFAM" id="SSF56112">
    <property type="entry name" value="Protein kinase-like (PK-like)"/>
    <property type="match status" value="1"/>
</dbReference>
<evidence type="ECO:0000256" key="2">
    <source>
        <dbReference type="ARBA" id="ARBA00022679"/>
    </source>
</evidence>
<keyword evidence="4" id="KW-0418">Kinase</keyword>
<dbReference type="InterPro" id="IPR011009">
    <property type="entry name" value="Kinase-like_dom_sf"/>
</dbReference>
<dbReference type="PROSITE" id="PS00108">
    <property type="entry name" value="PROTEIN_KINASE_ST"/>
    <property type="match status" value="1"/>
</dbReference>
<dbReference type="Pfam" id="PF00069">
    <property type="entry name" value="Pkinase"/>
    <property type="match status" value="1"/>
</dbReference>
<evidence type="ECO:0000313" key="9">
    <source>
        <dbReference type="EMBL" id="CAD8903324.1"/>
    </source>
</evidence>
<dbReference type="InterPro" id="IPR008271">
    <property type="entry name" value="Ser/Thr_kinase_AS"/>
</dbReference>
<dbReference type="GO" id="GO:0004674">
    <property type="term" value="F:protein serine/threonine kinase activity"/>
    <property type="evidence" value="ECO:0007669"/>
    <property type="project" value="UniProtKB-KW"/>
</dbReference>
<evidence type="ECO:0000256" key="3">
    <source>
        <dbReference type="ARBA" id="ARBA00022741"/>
    </source>
</evidence>
<dbReference type="InterPro" id="IPR051681">
    <property type="entry name" value="Ser/Thr_Kinases-Pseudokinases"/>
</dbReference>
<sequence>MFSSEYCLPMNDACDPQALPRKSLPKSLTSPSLQHTPSSPRSSRPRACTFDFATSEPSATTDQGSFFGGGGGCSVRVLRHLVSLIHHLQKERGLACGSLAGRIVPSAPQRWTLARLWRPKAATSASEEENSGGLRWMEELTWAARGATDRIFFAGRQRIEEAEGRHEAIVMTAVEMAIEKFRAGGGRGSEVGGEDWACGITASQNSHPFVHIKNTESLYTKLVSSLIQQCLNQLLAIDFSSAILDSPKRHSYTASGVPQPDIRQDDKTQQSHHAKLSHCHNVQATVGTAPSFKGSRRCNSNPEDLFREEIQTEEDLILRLLVCLIRVKESTGQCRTFLAFLLSLPDRSLLDGPVPEGVTYGDLIVRIEAQMTHMKLLQDCIASLDRQKSYMPHQRRGMWDGIRMLVEESLATDEGLVKNVQERVMENYDLKGVRETTSLTEYWHCATIYMDCLHSLELFLIAEIEGLMSSNACESTDASLDFNMMLIQGALASSDTEAGMYYDQSDCEALENIFRESFSPLKMALPVYLNNIPNDTITNFPFPSNANLYQIINSMPAEIVKDAVQSIFSTNNIHDEKLLHPLFNNTNKLFTDGNKIDDSFSLTTSGLPQRSSSFKKLNTFNDIDLYELHFIKRIGRGSGGTTYLGRWAGQNVAIKVAAMNDVGLDGWSKEVTALQHIHHPNVIRLLGSIQNEYPPTYCLVLEYCDAGDLSSALTCPTPPKFFEKIMTSVVAGMKYLHQHHFIHSDLKPANILLHGNVKKGNFLVKVSDFGNSVKKFAEESVHAEEHGTLRWRAPELIRHEKFGEKADVYSFGLIMWQLITREIPFADQSPLVAAGKVAYQKIRPPFPADTPDVISAYIEKCWHELSNSRPSFTDIETFLLDFNRKYSSCEMWLDSPTGHSVYSVTKNASNNSQLLELEEVSSENREEIVDFESALAAVRKARKSRKKNKKWKIFSRRGQ</sequence>
<proteinExistence type="predicted"/>
<protein>
    <recommendedName>
        <fullName evidence="8">Protein kinase domain-containing protein</fullName>
    </recommendedName>
</protein>
<keyword evidence="2" id="KW-0808">Transferase</keyword>
<dbReference type="PRINTS" id="PR00109">
    <property type="entry name" value="TYRKINASE"/>
</dbReference>
<keyword evidence="3 6" id="KW-0547">Nucleotide-binding</keyword>
<dbReference type="PROSITE" id="PS50011">
    <property type="entry name" value="PROTEIN_KINASE_DOM"/>
    <property type="match status" value="1"/>
</dbReference>
<dbReference type="InterPro" id="IPR017441">
    <property type="entry name" value="Protein_kinase_ATP_BS"/>
</dbReference>
<evidence type="ECO:0000256" key="4">
    <source>
        <dbReference type="ARBA" id="ARBA00022777"/>
    </source>
</evidence>
<name>A0A7S1BZU9_9STRA</name>
<evidence type="ECO:0000256" key="7">
    <source>
        <dbReference type="SAM" id="MobiDB-lite"/>
    </source>
</evidence>
<keyword evidence="1" id="KW-0723">Serine/threonine-protein kinase</keyword>
<dbReference type="CDD" id="cd13999">
    <property type="entry name" value="STKc_MAP3K-like"/>
    <property type="match status" value="1"/>
</dbReference>
<dbReference type="Gene3D" id="1.10.510.10">
    <property type="entry name" value="Transferase(Phosphotransferase) domain 1"/>
    <property type="match status" value="1"/>
</dbReference>
<feature type="region of interest" description="Disordered" evidence="7">
    <location>
        <begin position="250"/>
        <end position="274"/>
    </location>
</feature>
<evidence type="ECO:0000256" key="6">
    <source>
        <dbReference type="PROSITE-ProRule" id="PRU10141"/>
    </source>
</evidence>
<dbReference type="PANTHER" id="PTHR44329:SF288">
    <property type="entry name" value="MITOGEN-ACTIVATED PROTEIN KINASE KINASE KINASE 20"/>
    <property type="match status" value="1"/>
</dbReference>
<dbReference type="InterPro" id="IPR000719">
    <property type="entry name" value="Prot_kinase_dom"/>
</dbReference>
<feature type="domain" description="Protein kinase" evidence="8">
    <location>
        <begin position="628"/>
        <end position="879"/>
    </location>
</feature>
<organism evidence="9">
    <name type="scientific">Corethron hystrix</name>
    <dbReference type="NCBI Taxonomy" id="216773"/>
    <lineage>
        <taxon>Eukaryota</taxon>
        <taxon>Sar</taxon>
        <taxon>Stramenopiles</taxon>
        <taxon>Ochrophyta</taxon>
        <taxon>Bacillariophyta</taxon>
        <taxon>Coscinodiscophyceae</taxon>
        <taxon>Corethrophycidae</taxon>
        <taxon>Corethrales</taxon>
        <taxon>Corethraceae</taxon>
        <taxon>Corethron</taxon>
    </lineage>
</organism>
<keyword evidence="5 6" id="KW-0067">ATP-binding</keyword>
<dbReference type="SMART" id="SM00220">
    <property type="entry name" value="S_TKc"/>
    <property type="match status" value="1"/>
</dbReference>
<dbReference type="InterPro" id="IPR001245">
    <property type="entry name" value="Ser-Thr/Tyr_kinase_cat_dom"/>
</dbReference>
<dbReference type="PANTHER" id="PTHR44329">
    <property type="entry name" value="SERINE/THREONINE-PROTEIN KINASE TNNI3K-RELATED"/>
    <property type="match status" value="1"/>
</dbReference>
<dbReference type="PROSITE" id="PS00107">
    <property type="entry name" value="PROTEIN_KINASE_ATP"/>
    <property type="match status" value="1"/>
</dbReference>